<name>A0A061QM43_9CHLO</name>
<dbReference type="InterPro" id="IPR036291">
    <property type="entry name" value="NAD(P)-bd_dom_sf"/>
</dbReference>
<evidence type="ECO:0000256" key="5">
    <source>
        <dbReference type="PIRSR" id="PIRSR000106-1"/>
    </source>
</evidence>
<dbReference type="InterPro" id="IPR015884">
    <property type="entry name" value="Malic_enzyme_CS"/>
</dbReference>
<sequence>MSLSAGTNLSQSLRDVLRLQGLIPTAVESLSTQTERVMLQIRRPGLSRVDQYQILQFLKLSNPVLFYKALIDHLEELMPVVYTPTVGLACVHYHELYTAPHGLYLSAFEHRGRIRELLANHPEDDVRIVVVTDGGRVLGLGDLGTNGMGISAGKVALYVAGGGFAPHQGLPAVLDCGTDNEGLLGSRLYLGARRRRLKGEEHLRVVEEFCGAVSARWPGCLIQFEDFQTEAAFAILQRLRRRCLCFNDDIQGTGAITLAGIINGLKVQGTPLKDLRAVFYGAGSSACGVAEMIVRLLMSEGLTEADARAAIFMVDTKGLVTDTRPGRLPPHKAAFARTDGARDTNDLGEVIAMSRPHALIGLAGGGPAWTQVHIEELCRWCDRPLIFPLSNPTSQAEITAEQAYRWTRGSCVFASGSPFEPVELDGSTYYPGQCNNVFVFPGIGLGSVSVGASCVTDEFLLAAARAVADTVGPEMLSALPVVCIPSSRTCGMCPWL</sequence>
<evidence type="ECO:0000256" key="8">
    <source>
        <dbReference type="RuleBase" id="RU003426"/>
    </source>
</evidence>
<dbReference type="EMBL" id="GBEZ01027911">
    <property type="protein sequence ID" value="JAC59456.1"/>
    <property type="molecule type" value="Transcribed_RNA"/>
</dbReference>
<dbReference type="GO" id="GO:0046872">
    <property type="term" value="F:metal ion binding"/>
    <property type="evidence" value="ECO:0007669"/>
    <property type="project" value="UniProtKB-KW"/>
</dbReference>
<dbReference type="InterPro" id="IPR046346">
    <property type="entry name" value="Aminoacid_DH-like_N_sf"/>
</dbReference>
<dbReference type="GO" id="GO:0006108">
    <property type="term" value="P:malate metabolic process"/>
    <property type="evidence" value="ECO:0007669"/>
    <property type="project" value="TreeGrafter"/>
</dbReference>
<evidence type="ECO:0000256" key="3">
    <source>
        <dbReference type="ARBA" id="ARBA00022723"/>
    </source>
</evidence>
<evidence type="ECO:0000313" key="11">
    <source>
        <dbReference type="EMBL" id="JAC59456.1"/>
    </source>
</evidence>
<feature type="active site" description="Proton acceptor" evidence="5">
    <location>
        <position position="154"/>
    </location>
</feature>
<dbReference type="Gene3D" id="3.40.50.10380">
    <property type="entry name" value="Malic enzyme, N-terminal domain"/>
    <property type="match status" value="1"/>
</dbReference>
<feature type="binding site" evidence="7">
    <location>
        <position position="226"/>
    </location>
    <ligand>
        <name>a divalent metal cation</name>
        <dbReference type="ChEBI" id="CHEBI:60240"/>
    </ligand>
</feature>
<evidence type="ECO:0000256" key="1">
    <source>
        <dbReference type="ARBA" id="ARBA00001936"/>
    </source>
</evidence>
<dbReference type="PANTHER" id="PTHR23406">
    <property type="entry name" value="MALIC ENZYME-RELATED"/>
    <property type="match status" value="1"/>
</dbReference>
<dbReference type="SUPFAM" id="SSF51735">
    <property type="entry name" value="NAD(P)-binding Rossmann-fold domains"/>
    <property type="match status" value="1"/>
</dbReference>
<evidence type="ECO:0000259" key="9">
    <source>
        <dbReference type="SMART" id="SM00919"/>
    </source>
</evidence>
<comment type="similarity">
    <text evidence="2 8">Belongs to the malic enzymes family.</text>
</comment>
<feature type="binding site" evidence="7">
    <location>
        <position position="225"/>
    </location>
    <ligand>
        <name>a divalent metal cation</name>
        <dbReference type="ChEBI" id="CHEBI:60240"/>
    </ligand>
</feature>
<feature type="domain" description="Malic enzyme NAD-binding" evidence="9">
    <location>
        <begin position="250"/>
        <end position="492"/>
    </location>
</feature>
<dbReference type="AlphaFoldDB" id="A0A061QM43"/>
<dbReference type="NCBIfam" id="NF010052">
    <property type="entry name" value="PRK13529.1"/>
    <property type="match status" value="1"/>
</dbReference>
<gene>
    <name evidence="11" type="primary">MAEB</name>
    <name evidence="11" type="ORF">TSPGSL018_31353</name>
</gene>
<feature type="binding site" evidence="7">
    <location>
        <position position="249"/>
    </location>
    <ligand>
        <name>a divalent metal cation</name>
        <dbReference type="ChEBI" id="CHEBI:60240"/>
    </ligand>
</feature>
<dbReference type="InterPro" id="IPR012301">
    <property type="entry name" value="Malic_N_dom"/>
</dbReference>
<evidence type="ECO:0000256" key="2">
    <source>
        <dbReference type="ARBA" id="ARBA00008785"/>
    </source>
</evidence>
<protein>
    <recommendedName>
        <fullName evidence="8">Malic enzyme</fullName>
    </recommendedName>
</protein>
<dbReference type="SUPFAM" id="SSF53223">
    <property type="entry name" value="Aminoacid dehydrogenase-like, N-terminal domain"/>
    <property type="match status" value="1"/>
</dbReference>
<dbReference type="GO" id="GO:0004471">
    <property type="term" value="F:malate dehydrogenase (decarboxylating) (NAD+) activity"/>
    <property type="evidence" value="ECO:0007669"/>
    <property type="project" value="TreeGrafter"/>
</dbReference>
<comment type="cofactor">
    <cofactor evidence="1">
        <name>Mn(2+)</name>
        <dbReference type="ChEBI" id="CHEBI:29035"/>
    </cofactor>
</comment>
<feature type="binding site" evidence="6">
    <location>
        <position position="391"/>
    </location>
    <ligand>
        <name>(S)-malate</name>
        <dbReference type="ChEBI" id="CHEBI:15589"/>
    </ligand>
</feature>
<evidence type="ECO:0000256" key="4">
    <source>
        <dbReference type="ARBA" id="ARBA00023002"/>
    </source>
</evidence>
<dbReference type="InterPro" id="IPR001891">
    <property type="entry name" value="Malic_OxRdtase"/>
</dbReference>
<dbReference type="GO" id="GO:0051287">
    <property type="term" value="F:NAD binding"/>
    <property type="evidence" value="ECO:0007669"/>
    <property type="project" value="InterPro"/>
</dbReference>
<feature type="domain" description="Malic enzyme N-terminal" evidence="10">
    <location>
        <begin position="59"/>
        <end position="240"/>
    </location>
</feature>
<accession>A0A061QM43</accession>
<dbReference type="InterPro" id="IPR012302">
    <property type="entry name" value="Malic_NAD-bd"/>
</dbReference>
<dbReference type="SMART" id="SM01274">
    <property type="entry name" value="malic"/>
    <property type="match status" value="1"/>
</dbReference>
<evidence type="ECO:0000259" key="10">
    <source>
        <dbReference type="SMART" id="SM01274"/>
    </source>
</evidence>
<keyword evidence="4 8" id="KW-0560">Oxidoreductase</keyword>
<evidence type="ECO:0000256" key="7">
    <source>
        <dbReference type="PIRSR" id="PIRSR000106-3"/>
    </source>
</evidence>
<feature type="active site" description="Proton donor" evidence="5">
    <location>
        <position position="82"/>
    </location>
</feature>
<dbReference type="PRINTS" id="PR00072">
    <property type="entry name" value="MALOXRDTASE"/>
</dbReference>
<feature type="binding site" evidence="6">
    <location>
        <position position="435"/>
    </location>
    <ligand>
        <name>(S)-malate</name>
        <dbReference type="ChEBI" id="CHEBI:15589"/>
    </ligand>
</feature>
<dbReference type="Pfam" id="PF03949">
    <property type="entry name" value="Malic_M"/>
    <property type="match status" value="1"/>
</dbReference>
<comment type="cofactor">
    <cofactor evidence="7">
        <name>Mg(2+)</name>
        <dbReference type="ChEBI" id="CHEBI:18420"/>
    </cofactor>
    <cofactor evidence="7">
        <name>Mn(2+)</name>
        <dbReference type="ChEBI" id="CHEBI:29035"/>
    </cofactor>
    <text evidence="7">Divalent metal cations. Prefers magnesium or manganese.</text>
</comment>
<keyword evidence="3 7" id="KW-0479">Metal-binding</keyword>
<dbReference type="SMART" id="SM00919">
    <property type="entry name" value="Malic_M"/>
    <property type="match status" value="1"/>
</dbReference>
<dbReference type="Pfam" id="PF00390">
    <property type="entry name" value="malic"/>
    <property type="match status" value="1"/>
</dbReference>
<organism evidence="11">
    <name type="scientific">Tetraselmis sp. GSL018</name>
    <dbReference type="NCBI Taxonomy" id="582737"/>
    <lineage>
        <taxon>Eukaryota</taxon>
        <taxon>Viridiplantae</taxon>
        <taxon>Chlorophyta</taxon>
        <taxon>core chlorophytes</taxon>
        <taxon>Chlorodendrophyceae</taxon>
        <taxon>Chlorodendrales</taxon>
        <taxon>Chlorodendraceae</taxon>
        <taxon>Tetraselmis</taxon>
    </lineage>
</organism>
<dbReference type="PIRSF" id="PIRSF000106">
    <property type="entry name" value="ME"/>
    <property type="match status" value="1"/>
</dbReference>
<reference evidence="11" key="1">
    <citation type="submission" date="2014-05" db="EMBL/GenBank/DDBJ databases">
        <title>The transcriptome of the halophilic microalga Tetraselmis sp. GSL018 isolated from the Great Salt Lake, Utah.</title>
        <authorList>
            <person name="Jinkerson R.E."/>
            <person name="D'Adamo S."/>
            <person name="Posewitz M.C."/>
        </authorList>
    </citation>
    <scope>NUCLEOTIDE SEQUENCE</scope>
    <source>
        <strain evidence="11">GSL018</strain>
    </source>
</reference>
<proteinExistence type="inferred from homology"/>
<dbReference type="PROSITE" id="PS00331">
    <property type="entry name" value="MALIC_ENZYMES"/>
    <property type="match status" value="1"/>
</dbReference>
<dbReference type="PANTHER" id="PTHR23406:SF32">
    <property type="entry name" value="NADP-DEPENDENT MALIC ENZYME"/>
    <property type="match status" value="1"/>
</dbReference>
<dbReference type="InterPro" id="IPR037062">
    <property type="entry name" value="Malic_N_dom_sf"/>
</dbReference>
<evidence type="ECO:0000256" key="6">
    <source>
        <dbReference type="PIRSR" id="PIRSR000106-2"/>
    </source>
</evidence>
<feature type="binding site" evidence="6">
    <location>
        <position position="136"/>
    </location>
    <ligand>
        <name>(S)-malate</name>
        <dbReference type="ChEBI" id="CHEBI:15589"/>
    </ligand>
</feature>
<dbReference type="Gene3D" id="3.40.50.720">
    <property type="entry name" value="NAD(P)-binding Rossmann-like Domain"/>
    <property type="match status" value="1"/>
</dbReference>
<dbReference type="GO" id="GO:0005739">
    <property type="term" value="C:mitochondrion"/>
    <property type="evidence" value="ECO:0007669"/>
    <property type="project" value="TreeGrafter"/>
</dbReference>